<accession>A0ABV8XWP1</accession>
<keyword evidence="2" id="KW-0238">DNA-binding</keyword>
<keyword evidence="6" id="KW-1185">Reference proteome</keyword>
<dbReference type="RefSeq" id="WP_378108211.1">
    <property type="nucleotide sequence ID" value="NZ_JBHSEN010000001.1"/>
</dbReference>
<gene>
    <name evidence="5" type="ORF">ACFO0K_03750</name>
</gene>
<dbReference type="SUPFAM" id="SSF48008">
    <property type="entry name" value="GntR ligand-binding domain-like"/>
    <property type="match status" value="1"/>
</dbReference>
<evidence type="ECO:0000313" key="5">
    <source>
        <dbReference type="EMBL" id="MFC4428790.1"/>
    </source>
</evidence>
<evidence type="ECO:0000259" key="4">
    <source>
        <dbReference type="PROSITE" id="PS50949"/>
    </source>
</evidence>
<name>A0ABV8XWP1_9MICC</name>
<dbReference type="SMART" id="SM00345">
    <property type="entry name" value="HTH_GNTR"/>
    <property type="match status" value="1"/>
</dbReference>
<feature type="domain" description="HTH gntR-type" evidence="4">
    <location>
        <begin position="15"/>
        <end position="82"/>
    </location>
</feature>
<dbReference type="Gene3D" id="1.20.120.530">
    <property type="entry name" value="GntR ligand-binding domain-like"/>
    <property type="match status" value="1"/>
</dbReference>
<dbReference type="Gene3D" id="1.10.10.10">
    <property type="entry name" value="Winged helix-like DNA-binding domain superfamily/Winged helix DNA-binding domain"/>
    <property type="match status" value="1"/>
</dbReference>
<protein>
    <submittedName>
        <fullName evidence="5">GntR family transcriptional regulator</fullName>
    </submittedName>
</protein>
<dbReference type="InterPro" id="IPR000524">
    <property type="entry name" value="Tscrpt_reg_HTH_GntR"/>
</dbReference>
<comment type="caution">
    <text evidence="5">The sequence shown here is derived from an EMBL/GenBank/DDBJ whole genome shotgun (WGS) entry which is preliminary data.</text>
</comment>
<dbReference type="SMART" id="SM00895">
    <property type="entry name" value="FCD"/>
    <property type="match status" value="1"/>
</dbReference>
<dbReference type="InterPro" id="IPR011711">
    <property type="entry name" value="GntR_C"/>
</dbReference>
<dbReference type="Proteomes" id="UP001595965">
    <property type="component" value="Unassembled WGS sequence"/>
</dbReference>
<sequence>MTPRILLPWHDPSPRSVALRMAALAARRIVEGRYEPGELLTEAHLAEAAGASRTPAREAMLHLQSWGLVRLAPKKGGIVTAVSGGERRDLLDLRAMWEVRSVELVATSTPERSELVAALRTSLEDQRTALDAGDVLLFAEADFGFHLRIIESGGNRVVAQLAAALGPRFARLTYLAASGDLDAARRYHGEHEELLGPIEGGDPTAFETAVRHHIRSAHFPETHQ</sequence>
<evidence type="ECO:0000256" key="3">
    <source>
        <dbReference type="ARBA" id="ARBA00023163"/>
    </source>
</evidence>
<dbReference type="InterPro" id="IPR036388">
    <property type="entry name" value="WH-like_DNA-bd_sf"/>
</dbReference>
<dbReference type="PANTHER" id="PTHR43537:SF24">
    <property type="entry name" value="GLUCONATE OPERON TRANSCRIPTIONAL REPRESSOR"/>
    <property type="match status" value="1"/>
</dbReference>
<organism evidence="5 6">
    <name type="scientific">Citricoccus alkalitolerans</name>
    <dbReference type="NCBI Taxonomy" id="246603"/>
    <lineage>
        <taxon>Bacteria</taxon>
        <taxon>Bacillati</taxon>
        <taxon>Actinomycetota</taxon>
        <taxon>Actinomycetes</taxon>
        <taxon>Micrococcales</taxon>
        <taxon>Micrococcaceae</taxon>
        <taxon>Citricoccus</taxon>
    </lineage>
</organism>
<dbReference type="InterPro" id="IPR036390">
    <property type="entry name" value="WH_DNA-bd_sf"/>
</dbReference>
<dbReference type="PANTHER" id="PTHR43537">
    <property type="entry name" value="TRANSCRIPTIONAL REGULATOR, GNTR FAMILY"/>
    <property type="match status" value="1"/>
</dbReference>
<keyword evidence="3" id="KW-0804">Transcription</keyword>
<reference evidence="6" key="1">
    <citation type="journal article" date="2019" name="Int. J. Syst. Evol. Microbiol.">
        <title>The Global Catalogue of Microorganisms (GCM) 10K type strain sequencing project: providing services to taxonomists for standard genome sequencing and annotation.</title>
        <authorList>
            <consortium name="The Broad Institute Genomics Platform"/>
            <consortium name="The Broad Institute Genome Sequencing Center for Infectious Disease"/>
            <person name="Wu L."/>
            <person name="Ma J."/>
        </authorList>
    </citation>
    <scope>NUCLEOTIDE SEQUENCE [LARGE SCALE GENOMIC DNA]</scope>
    <source>
        <strain evidence="6">CGMCC 1.12125</strain>
    </source>
</reference>
<dbReference type="Pfam" id="PF00392">
    <property type="entry name" value="GntR"/>
    <property type="match status" value="1"/>
</dbReference>
<dbReference type="PROSITE" id="PS50949">
    <property type="entry name" value="HTH_GNTR"/>
    <property type="match status" value="1"/>
</dbReference>
<proteinExistence type="predicted"/>
<evidence type="ECO:0000313" key="6">
    <source>
        <dbReference type="Proteomes" id="UP001595965"/>
    </source>
</evidence>
<dbReference type="Pfam" id="PF07729">
    <property type="entry name" value="FCD"/>
    <property type="match status" value="1"/>
</dbReference>
<keyword evidence="1" id="KW-0805">Transcription regulation</keyword>
<evidence type="ECO:0000256" key="2">
    <source>
        <dbReference type="ARBA" id="ARBA00023125"/>
    </source>
</evidence>
<dbReference type="EMBL" id="JBHSEN010000001">
    <property type="protein sequence ID" value="MFC4428790.1"/>
    <property type="molecule type" value="Genomic_DNA"/>
</dbReference>
<evidence type="ECO:0000256" key="1">
    <source>
        <dbReference type="ARBA" id="ARBA00023015"/>
    </source>
</evidence>
<dbReference type="SUPFAM" id="SSF46785">
    <property type="entry name" value="Winged helix' DNA-binding domain"/>
    <property type="match status" value="1"/>
</dbReference>
<dbReference type="InterPro" id="IPR008920">
    <property type="entry name" value="TF_FadR/GntR_C"/>
</dbReference>